<evidence type="ECO:0000313" key="3">
    <source>
        <dbReference type="Proteomes" id="UP000177174"/>
    </source>
</evidence>
<keyword evidence="1" id="KW-0472">Membrane</keyword>
<dbReference type="Proteomes" id="UP000177174">
    <property type="component" value="Unassembled WGS sequence"/>
</dbReference>
<keyword evidence="1" id="KW-0812">Transmembrane</keyword>
<organism evidence="2 3">
    <name type="scientific">Candidatus Harrisonbacteria bacterium RIFCSPHIGHO2_12_FULL_48_16</name>
    <dbReference type="NCBI Taxonomy" id="1798405"/>
    <lineage>
        <taxon>Bacteria</taxon>
        <taxon>Candidatus Harrisoniibacteriota</taxon>
    </lineage>
</organism>
<name>A0A1G1ZHY4_9BACT</name>
<accession>A0A1G1ZHY4</accession>
<evidence type="ECO:0000256" key="1">
    <source>
        <dbReference type="SAM" id="Phobius"/>
    </source>
</evidence>
<sequence length="126" mass="14187">MEDRIIKILQSLKLIKPDEGFVSRSRNTVLNSPQNTRWVPNLNFLETLKFSAALTLASALLFVFLGGLAYFNVKNASPMLLSGVNDNDLKVEEANVDFQIQLGEVTYHLDSEKELGAQIEELIKNY</sequence>
<dbReference type="STRING" id="1798405.A3E64_00400"/>
<feature type="transmembrane region" description="Helical" evidence="1">
    <location>
        <begin position="50"/>
        <end position="71"/>
    </location>
</feature>
<proteinExistence type="predicted"/>
<gene>
    <name evidence="2" type="ORF">A3E64_00400</name>
</gene>
<dbReference type="AlphaFoldDB" id="A0A1G1ZHY4"/>
<comment type="caution">
    <text evidence="2">The sequence shown here is derived from an EMBL/GenBank/DDBJ whole genome shotgun (WGS) entry which is preliminary data.</text>
</comment>
<evidence type="ECO:0000313" key="2">
    <source>
        <dbReference type="EMBL" id="OGY64172.1"/>
    </source>
</evidence>
<keyword evidence="1" id="KW-1133">Transmembrane helix</keyword>
<dbReference type="EMBL" id="MHJH01000025">
    <property type="protein sequence ID" value="OGY64172.1"/>
    <property type="molecule type" value="Genomic_DNA"/>
</dbReference>
<reference evidence="2 3" key="1">
    <citation type="journal article" date="2016" name="Nat. Commun.">
        <title>Thousands of microbial genomes shed light on interconnected biogeochemical processes in an aquifer system.</title>
        <authorList>
            <person name="Anantharaman K."/>
            <person name="Brown C.T."/>
            <person name="Hug L.A."/>
            <person name="Sharon I."/>
            <person name="Castelle C.J."/>
            <person name="Probst A.J."/>
            <person name="Thomas B.C."/>
            <person name="Singh A."/>
            <person name="Wilkins M.J."/>
            <person name="Karaoz U."/>
            <person name="Brodie E.L."/>
            <person name="Williams K.H."/>
            <person name="Hubbard S.S."/>
            <person name="Banfield J.F."/>
        </authorList>
    </citation>
    <scope>NUCLEOTIDE SEQUENCE [LARGE SCALE GENOMIC DNA]</scope>
</reference>
<protein>
    <submittedName>
        <fullName evidence="2">Uncharacterized protein</fullName>
    </submittedName>
</protein>